<proteinExistence type="predicted"/>
<reference evidence="3 4" key="1">
    <citation type="journal article" date="2019" name="Int. J. Syst. Evol. Microbiol.">
        <title>The Global Catalogue of Microorganisms (GCM) 10K type strain sequencing project: providing services to taxonomists for standard genome sequencing and annotation.</title>
        <authorList>
            <consortium name="The Broad Institute Genomics Platform"/>
            <consortium name="The Broad Institute Genome Sequencing Center for Infectious Disease"/>
            <person name="Wu L."/>
            <person name="Ma J."/>
        </authorList>
    </citation>
    <scope>NUCLEOTIDE SEQUENCE [LARGE SCALE GENOMIC DNA]</scope>
    <source>
        <strain evidence="3 4">JCM 13250</strain>
    </source>
</reference>
<dbReference type="InterPro" id="IPR007111">
    <property type="entry name" value="NACHT_NTPase"/>
</dbReference>
<feature type="transmembrane region" description="Helical" evidence="1">
    <location>
        <begin position="792"/>
        <end position="812"/>
    </location>
</feature>
<keyword evidence="4" id="KW-1185">Reference proteome</keyword>
<dbReference type="PANTHER" id="PTHR46844">
    <property type="entry name" value="SLR5058 PROTEIN"/>
    <property type="match status" value="1"/>
</dbReference>
<name>A0ABN2MBB2_9ACTN</name>
<keyword evidence="1" id="KW-0812">Transmembrane</keyword>
<keyword evidence="1" id="KW-0472">Membrane</keyword>
<dbReference type="Gene3D" id="3.40.50.300">
    <property type="entry name" value="P-loop containing nucleotide triphosphate hydrolases"/>
    <property type="match status" value="1"/>
</dbReference>
<feature type="transmembrane region" description="Helical" evidence="1">
    <location>
        <begin position="759"/>
        <end position="780"/>
    </location>
</feature>
<dbReference type="SUPFAM" id="SSF52540">
    <property type="entry name" value="P-loop containing nucleoside triphosphate hydrolases"/>
    <property type="match status" value="1"/>
</dbReference>
<sequence length="998" mass="110653">MDAWLREHIGLSVDETALLLAAVTAALASLAFLVRHVRKVRSGVHLVSRLSGRERRRYQAWFRKAHGKVYNVFLDRTDELSLSATYVSLSFRRQPAAGEPGAVDGGERTEAATVVLADPQARRIVVTGDPGTGKSTLLKAYGTAILRSRRDRGGADLKFIARSREVPLFVPLRFLARQLDGGPGALVRYLEKELGQKAQVPDPREFLRRTLAADRCLVLLDGLDEVPDDHYAAVRDAILEFCDEDSLGLPTRRARVVLTCRRQNFKRIQADWIPVFAAQAHALAPLRDAEIFAFLRHREEDFARANAVAVDRAAPPRTAKDFFDAAMASRTADLHRVPLVLAMSVFLYLSRPAYQIPRSVSEFYRIMISHLIRRHDFALSGGRKNRFDAEDKERYLREFALAMASREGRFEDFTFGELRDFAEQLIKRLARVPDDAAKDFVNEVINNSGLIVQVSEAGEYAFNHRSVQEHLVAEQLARDPAAGAGFLLDRAHDSDWRQVVLFFAAFDHDHVESFVRRLGAQHPELAGNCLAAAMVTDEVAVPILDRLLALVGEKVTADRISAMVAATRSARESIRAYAVDRVSEALTSPQVVTNLNTLIADDPEGVMRLVHALAATNAPHVAAQVVSLSALLPDNEYRVVGPLWTALAVPGMIDVMPRTTGHIVGRLLRLAMDPRGFAELQQAVPHRPDVVNNPALIELAYPFHEAQGRGSNLVTLLALAEHLGVTPDPPNAYFKAKAAGGLAGLERARRVLAISPYRPVRIAFFACYAVVLAVAVAVAMSDWRMLIRPFGWWTLGVVVAPGLLAVFVAICLSSSVYSRGRRLYLVDRANKPLRQAVDAALEPALVVEDDLDLRWPDGDETPAFSYTMERHRKETSWDGLLLSSDQGAPVLRRYRVPNNVLHFGPAGVAKYGHVYWDPDTASQIVLGGVYGLPYAVALAPLLGVSVALYVLVATVTIWVLFWLPATRLCNVERRIYLRKPSPFLYVYEDPQSRPWVTP</sequence>
<dbReference type="Proteomes" id="UP001500218">
    <property type="component" value="Unassembled WGS sequence"/>
</dbReference>
<evidence type="ECO:0000256" key="1">
    <source>
        <dbReference type="SAM" id="Phobius"/>
    </source>
</evidence>
<organism evidence="3 4">
    <name type="scientific">Luedemannella flava</name>
    <dbReference type="NCBI Taxonomy" id="349316"/>
    <lineage>
        <taxon>Bacteria</taxon>
        <taxon>Bacillati</taxon>
        <taxon>Actinomycetota</taxon>
        <taxon>Actinomycetes</taxon>
        <taxon>Micromonosporales</taxon>
        <taxon>Micromonosporaceae</taxon>
        <taxon>Luedemannella</taxon>
    </lineage>
</organism>
<feature type="transmembrane region" description="Helical" evidence="1">
    <location>
        <begin position="16"/>
        <end position="34"/>
    </location>
</feature>
<dbReference type="Pfam" id="PF05729">
    <property type="entry name" value="NACHT"/>
    <property type="match status" value="1"/>
</dbReference>
<keyword evidence="1" id="KW-1133">Transmembrane helix</keyword>
<feature type="transmembrane region" description="Helical" evidence="1">
    <location>
        <begin position="948"/>
        <end position="969"/>
    </location>
</feature>
<dbReference type="PANTHER" id="PTHR46844:SF1">
    <property type="entry name" value="SLR5058 PROTEIN"/>
    <property type="match status" value="1"/>
</dbReference>
<protein>
    <recommendedName>
        <fullName evidence="2">NACHT domain-containing protein</fullName>
    </recommendedName>
</protein>
<accession>A0ABN2MBB2</accession>
<dbReference type="InterPro" id="IPR027417">
    <property type="entry name" value="P-loop_NTPase"/>
</dbReference>
<dbReference type="PROSITE" id="PS50837">
    <property type="entry name" value="NACHT"/>
    <property type="match status" value="1"/>
</dbReference>
<comment type="caution">
    <text evidence="3">The sequence shown here is derived from an EMBL/GenBank/DDBJ whole genome shotgun (WGS) entry which is preliminary data.</text>
</comment>
<feature type="domain" description="NACHT" evidence="2">
    <location>
        <begin position="122"/>
        <end position="261"/>
    </location>
</feature>
<feature type="transmembrane region" description="Helical" evidence="1">
    <location>
        <begin position="924"/>
        <end position="942"/>
    </location>
</feature>
<dbReference type="EMBL" id="BAAALT010000157">
    <property type="protein sequence ID" value="GAA1818724.1"/>
    <property type="molecule type" value="Genomic_DNA"/>
</dbReference>
<evidence type="ECO:0000313" key="3">
    <source>
        <dbReference type="EMBL" id="GAA1818724.1"/>
    </source>
</evidence>
<dbReference type="RefSeq" id="WP_344135566.1">
    <property type="nucleotide sequence ID" value="NZ_BAAALT010000157.1"/>
</dbReference>
<evidence type="ECO:0000259" key="2">
    <source>
        <dbReference type="PROSITE" id="PS50837"/>
    </source>
</evidence>
<gene>
    <name evidence="3" type="ORF">GCM10009682_44280</name>
</gene>
<evidence type="ECO:0000313" key="4">
    <source>
        <dbReference type="Proteomes" id="UP001500218"/>
    </source>
</evidence>